<dbReference type="STRING" id="285676.GA0070561_2165"/>
<dbReference type="PANTHER" id="PTHR43441">
    <property type="entry name" value="RIBOSOMAL-PROTEIN-SERINE ACETYLTRANSFERASE"/>
    <property type="match status" value="1"/>
</dbReference>
<protein>
    <submittedName>
        <fullName evidence="2">Protein N-acetyltransferase, RimJ/RimL family</fullName>
    </submittedName>
</protein>
<dbReference type="GO" id="GO:0005737">
    <property type="term" value="C:cytoplasm"/>
    <property type="evidence" value="ECO:0007669"/>
    <property type="project" value="TreeGrafter"/>
</dbReference>
<dbReference type="Proteomes" id="UP000198864">
    <property type="component" value="Unassembled WGS sequence"/>
</dbReference>
<dbReference type="InterPro" id="IPR051908">
    <property type="entry name" value="Ribosomal_N-acetyltransferase"/>
</dbReference>
<dbReference type="SUPFAM" id="SSF55729">
    <property type="entry name" value="Acyl-CoA N-acyltransferases (Nat)"/>
    <property type="match status" value="1"/>
</dbReference>
<dbReference type="PROSITE" id="PS51186">
    <property type="entry name" value="GNAT"/>
    <property type="match status" value="1"/>
</dbReference>
<proteinExistence type="predicted"/>
<reference evidence="2 3" key="1">
    <citation type="submission" date="2016-06" db="EMBL/GenBank/DDBJ databases">
        <authorList>
            <person name="Kjaerup R.B."/>
            <person name="Dalgaard T.S."/>
            <person name="Juul-Madsen H.R."/>
        </authorList>
    </citation>
    <scope>NUCLEOTIDE SEQUENCE [LARGE SCALE GENOMIC DNA]</scope>
    <source>
        <strain evidence="2 3">DSM 44871</strain>
    </source>
</reference>
<dbReference type="EMBL" id="FMCR01000002">
    <property type="protein sequence ID" value="SCE88505.1"/>
    <property type="molecule type" value="Genomic_DNA"/>
</dbReference>
<gene>
    <name evidence="2" type="ORF">GA0070561_2165</name>
</gene>
<dbReference type="GO" id="GO:0008999">
    <property type="term" value="F:protein-N-terminal-alanine acetyltransferase activity"/>
    <property type="evidence" value="ECO:0007669"/>
    <property type="project" value="TreeGrafter"/>
</dbReference>
<dbReference type="InterPro" id="IPR016181">
    <property type="entry name" value="Acyl_CoA_acyltransferase"/>
</dbReference>
<dbReference type="AlphaFoldDB" id="A0A1C4VXD4"/>
<feature type="domain" description="N-acetyltransferase" evidence="1">
    <location>
        <begin position="16"/>
        <end position="180"/>
    </location>
</feature>
<dbReference type="PANTHER" id="PTHR43441:SF10">
    <property type="entry name" value="ACETYLTRANSFERASE"/>
    <property type="match status" value="1"/>
</dbReference>
<keyword evidence="2" id="KW-0808">Transferase</keyword>
<dbReference type="Gene3D" id="3.40.630.30">
    <property type="match status" value="1"/>
</dbReference>
<dbReference type="InterPro" id="IPR000182">
    <property type="entry name" value="GNAT_dom"/>
</dbReference>
<dbReference type="RefSeq" id="WP_091400083.1">
    <property type="nucleotide sequence ID" value="NZ_FMCR01000002.1"/>
</dbReference>
<evidence type="ECO:0000313" key="3">
    <source>
        <dbReference type="Proteomes" id="UP000198864"/>
    </source>
</evidence>
<organism evidence="2 3">
    <name type="scientific">Micromonospora saelicesensis</name>
    <dbReference type="NCBI Taxonomy" id="285676"/>
    <lineage>
        <taxon>Bacteria</taxon>
        <taxon>Bacillati</taxon>
        <taxon>Actinomycetota</taxon>
        <taxon>Actinomycetes</taxon>
        <taxon>Micromonosporales</taxon>
        <taxon>Micromonosporaceae</taxon>
        <taxon>Micromonospora</taxon>
    </lineage>
</organism>
<sequence length="180" mass="20133">MLIESRSPDTPSTPGVTLRQWCADDLDELVRAYRDPVLRRWTRAPVTTAAEARRWLDGALRDWTDGRRYTFAVVEEQAGGARLVGNVVLKGITPERPAPEVGYWTASWARGRGVAPRAVTALSHWAFDRFPEVARLDLLHQVDNVASCRVAQKCGFVFQEVLPARPPFPLDGHRHSLHAG</sequence>
<accession>A0A1C4VXD4</accession>
<dbReference type="GO" id="GO:1990189">
    <property type="term" value="F:protein N-terminal-serine acetyltransferase activity"/>
    <property type="evidence" value="ECO:0007669"/>
    <property type="project" value="TreeGrafter"/>
</dbReference>
<evidence type="ECO:0000313" key="2">
    <source>
        <dbReference type="EMBL" id="SCE88505.1"/>
    </source>
</evidence>
<name>A0A1C4VXD4_9ACTN</name>
<dbReference type="Pfam" id="PF13302">
    <property type="entry name" value="Acetyltransf_3"/>
    <property type="match status" value="1"/>
</dbReference>
<evidence type="ECO:0000259" key="1">
    <source>
        <dbReference type="PROSITE" id="PS51186"/>
    </source>
</evidence>